<dbReference type="GO" id="GO:0009694">
    <property type="term" value="P:jasmonic acid metabolic process"/>
    <property type="evidence" value="ECO:0007669"/>
    <property type="project" value="TreeGrafter"/>
</dbReference>
<keyword evidence="1" id="KW-0378">Hydrolase</keyword>
<dbReference type="GO" id="GO:0080032">
    <property type="term" value="F:methyl jasmonate esterase activity"/>
    <property type="evidence" value="ECO:0007669"/>
    <property type="project" value="TreeGrafter"/>
</dbReference>
<dbReference type="OMA" id="MITANPP"/>
<dbReference type="PANTHER" id="PTHR10992">
    <property type="entry name" value="METHYLESTERASE FAMILY MEMBER"/>
    <property type="match status" value="1"/>
</dbReference>
<dbReference type="AlphaFoldDB" id="A0A4Y7JBF8"/>
<evidence type="ECO:0000313" key="5">
    <source>
        <dbReference type="Proteomes" id="UP000316621"/>
    </source>
</evidence>
<dbReference type="GO" id="GO:0009696">
    <property type="term" value="P:salicylic acid metabolic process"/>
    <property type="evidence" value="ECO:0007669"/>
    <property type="project" value="TreeGrafter"/>
</dbReference>
<protein>
    <recommendedName>
        <fullName evidence="3">AB hydrolase-1 domain-containing protein</fullName>
    </recommendedName>
</protein>
<keyword evidence="5" id="KW-1185">Reference proteome</keyword>
<gene>
    <name evidence="4" type="ORF">C5167_005777</name>
</gene>
<dbReference type="PANTHER" id="PTHR10992:SF872">
    <property type="entry name" value="METHYLESTERASE 11, CHLOROPLASTIC-RELATED"/>
    <property type="match status" value="1"/>
</dbReference>
<dbReference type="FunFam" id="3.40.50.1820:FF:000025">
    <property type="entry name" value="putative methylesterase 11, chloroplastic"/>
    <property type="match status" value="1"/>
</dbReference>
<dbReference type="GO" id="GO:0080030">
    <property type="term" value="F:methyl indole-3-acetate esterase activity"/>
    <property type="evidence" value="ECO:0007669"/>
    <property type="project" value="TreeGrafter"/>
</dbReference>
<dbReference type="InterPro" id="IPR045889">
    <property type="entry name" value="MES/HNL"/>
</dbReference>
<feature type="compositionally biased region" description="Low complexity" evidence="2">
    <location>
        <begin position="22"/>
        <end position="36"/>
    </location>
</feature>
<evidence type="ECO:0000256" key="2">
    <source>
        <dbReference type="SAM" id="MobiDB-lite"/>
    </source>
</evidence>
<dbReference type="GO" id="GO:0080031">
    <property type="term" value="F:methyl salicylate esterase activity"/>
    <property type="evidence" value="ECO:0007669"/>
    <property type="project" value="TreeGrafter"/>
</dbReference>
<reference evidence="4 5" key="1">
    <citation type="journal article" date="2018" name="Science">
        <title>The opium poppy genome and morphinan production.</title>
        <authorList>
            <person name="Guo L."/>
            <person name="Winzer T."/>
            <person name="Yang X."/>
            <person name="Li Y."/>
            <person name="Ning Z."/>
            <person name="He Z."/>
            <person name="Teodor R."/>
            <person name="Lu Y."/>
            <person name="Bowser T.A."/>
            <person name="Graham I.A."/>
            <person name="Ye K."/>
        </authorList>
    </citation>
    <scope>NUCLEOTIDE SEQUENCE [LARGE SCALE GENOMIC DNA]</scope>
    <source>
        <strain evidence="5">cv. HN1</strain>
        <tissue evidence="4">Leaves</tissue>
    </source>
</reference>
<dbReference type="OrthoDB" id="1263307at2759"/>
<feature type="region of interest" description="Disordered" evidence="2">
    <location>
        <begin position="67"/>
        <end position="115"/>
    </location>
</feature>
<dbReference type="InterPro" id="IPR000073">
    <property type="entry name" value="AB_hydrolase_1"/>
</dbReference>
<dbReference type="Proteomes" id="UP000316621">
    <property type="component" value="Chromosome 4"/>
</dbReference>
<evidence type="ECO:0000313" key="4">
    <source>
        <dbReference type="EMBL" id="RZC58484.1"/>
    </source>
</evidence>
<dbReference type="EMBL" id="CM010718">
    <property type="protein sequence ID" value="RZC58484.1"/>
    <property type="molecule type" value="Genomic_DNA"/>
</dbReference>
<dbReference type="Gramene" id="RZC58484">
    <property type="protein sequence ID" value="RZC58484"/>
    <property type="gene ID" value="C5167_005777"/>
</dbReference>
<sequence>MGNLCCCLSPKKEKKKLSKRFSNSTTQQSGIISSSNRWNRIRNPSKREKIEDMHIQEQAIAAAILLKQHQQQQQQNGRGTSIPFDRSTSLRHSASSRKQSLPRSSSTRARSSTDPLLPPYQLDAINADDLETKHFVLVHGGGFGAWCWYKTITLLTEAGFKVDAIDLTGAGVNPFVTDSVTSLSQYVNPLTNFIQKLDDKEKVILVAHDLGGACISYVMELFSLKVAKAIFVAAAMLTSGQSTLDMFTQQADPDGLMPQAQTFIYANGNDHAPTAIELNKSLLKDLLFNQSPTKDVALASVSIRSIPFAPVLEKLSLTDENHGSVRKFYIETTEDNAIPLSLQQSMITANPPEQVYRLKGADHSPFFSKPQALHKLLVEISRIPSVQSTCT</sequence>
<name>A0A4Y7JBF8_PAPSO</name>
<proteinExistence type="predicted"/>
<feature type="compositionally biased region" description="Low complexity" evidence="2">
    <location>
        <begin position="96"/>
        <end position="113"/>
    </location>
</feature>
<accession>A0A4Y7JBF8</accession>
<organism evidence="4 5">
    <name type="scientific">Papaver somniferum</name>
    <name type="common">Opium poppy</name>
    <dbReference type="NCBI Taxonomy" id="3469"/>
    <lineage>
        <taxon>Eukaryota</taxon>
        <taxon>Viridiplantae</taxon>
        <taxon>Streptophyta</taxon>
        <taxon>Embryophyta</taxon>
        <taxon>Tracheophyta</taxon>
        <taxon>Spermatophyta</taxon>
        <taxon>Magnoliopsida</taxon>
        <taxon>Ranunculales</taxon>
        <taxon>Papaveraceae</taxon>
        <taxon>Papaveroideae</taxon>
        <taxon>Papaver</taxon>
    </lineage>
</organism>
<evidence type="ECO:0000256" key="1">
    <source>
        <dbReference type="ARBA" id="ARBA00022801"/>
    </source>
</evidence>
<evidence type="ECO:0000259" key="3">
    <source>
        <dbReference type="Pfam" id="PF12697"/>
    </source>
</evidence>
<dbReference type="Gene3D" id="3.40.50.1820">
    <property type="entry name" value="alpha/beta hydrolase"/>
    <property type="match status" value="1"/>
</dbReference>
<feature type="domain" description="AB hydrolase-1" evidence="3">
    <location>
        <begin position="135"/>
        <end position="373"/>
    </location>
</feature>
<feature type="region of interest" description="Disordered" evidence="2">
    <location>
        <begin position="16"/>
        <end position="49"/>
    </location>
</feature>
<dbReference type="Pfam" id="PF12697">
    <property type="entry name" value="Abhydrolase_6"/>
    <property type="match status" value="1"/>
</dbReference>
<dbReference type="SUPFAM" id="SSF53474">
    <property type="entry name" value="alpha/beta-Hydrolases"/>
    <property type="match status" value="1"/>
</dbReference>
<dbReference type="InterPro" id="IPR029058">
    <property type="entry name" value="AB_hydrolase_fold"/>
</dbReference>